<reference evidence="2" key="1">
    <citation type="journal article" date="2020" name="bioRxiv">
        <title>Integrative omics analysis of Pseudomonas aeruginosa virus PA5oct highlights the molecular complexity of jumbo phages.</title>
        <authorList>
            <person name="Lood C."/>
            <person name="Danis-Wlodarczyk K."/>
            <person name="Blasdel B.G."/>
            <person name="Jang H.B."/>
            <person name="Vandenheuvel D."/>
            <person name="Briers Y."/>
            <person name="Noben J.-P."/>
            <person name="van Noort V."/>
            <person name="Drulis-Kawa Z."/>
            <person name="Lavigne R."/>
        </authorList>
    </citation>
    <scope>NUCLEOTIDE SEQUENCE [LARGE SCALE GENOMIC DNA]</scope>
</reference>
<gene>
    <name evidence="1" type="ORF">EST35_0274</name>
</gene>
<evidence type="ECO:0000313" key="1">
    <source>
        <dbReference type="EMBL" id="QCG76155.1"/>
    </source>
</evidence>
<name>A0A4Y5JUW5_9CAUD</name>
<dbReference type="Proteomes" id="UP000316733">
    <property type="component" value="Segment"/>
</dbReference>
<evidence type="ECO:0000313" key="2">
    <source>
        <dbReference type="Proteomes" id="UP000316733"/>
    </source>
</evidence>
<sequence>MDFSNLPKKQYTTTGNYVQATTIFKNKNTEWTFVDLELDLSDIVNKSLVIWCDENVESKWTMLGGSKFGFEDGSEALMFKLQFGL</sequence>
<organism evidence="1 2">
    <name type="scientific">Pseudomonas phage vB_PaeM_PA5oct</name>
    <dbReference type="NCBI Taxonomy" id="2163605"/>
    <lineage>
        <taxon>Viruses</taxon>
        <taxon>Duplodnaviria</taxon>
        <taxon>Heunggongvirae</taxon>
        <taxon>Uroviricota</taxon>
        <taxon>Caudoviricetes</taxon>
        <taxon>Arenbergviridae</taxon>
        <taxon>Wroclawvirus</taxon>
        <taxon>Wroclawvirus PA5oct</taxon>
    </lineage>
</organism>
<protein>
    <submittedName>
        <fullName evidence="1">Uncharacterized protein</fullName>
    </submittedName>
</protein>
<accession>A0A4Y5JUW5</accession>
<dbReference type="EMBL" id="MK797984">
    <property type="protein sequence ID" value="QCG76155.1"/>
    <property type="molecule type" value="Genomic_DNA"/>
</dbReference>
<proteinExistence type="predicted"/>
<keyword evidence="2" id="KW-1185">Reference proteome</keyword>